<dbReference type="InterPro" id="IPR036691">
    <property type="entry name" value="Endo/exonu/phosph_ase_sf"/>
</dbReference>
<organism evidence="2 3">
    <name type="scientific">Candidatus Mycosynbacter amalyticus</name>
    <dbReference type="NCBI Taxonomy" id="2665156"/>
    <lineage>
        <taxon>Bacteria</taxon>
        <taxon>Candidatus Saccharimonadota</taxon>
        <taxon>Candidatus Saccharimonadota incertae sedis</taxon>
        <taxon>Candidatus Mycosynbacter</taxon>
    </lineage>
</organism>
<dbReference type="InterPro" id="IPR005135">
    <property type="entry name" value="Endo/exonuclease/phosphatase"/>
</dbReference>
<dbReference type="GO" id="GO:0006506">
    <property type="term" value="P:GPI anchor biosynthetic process"/>
    <property type="evidence" value="ECO:0007669"/>
    <property type="project" value="TreeGrafter"/>
</dbReference>
<reference evidence="2" key="1">
    <citation type="journal article" date="2021" name="Nat. Microbiol.">
        <title>Cocultivation of an ultrasmall environmental parasitic bacterium with lytic ability against bacteria associated with wastewater foams.</title>
        <authorList>
            <person name="Batinovic S."/>
            <person name="Rose J.J.A."/>
            <person name="Ratcliffe J."/>
            <person name="Seviour R.J."/>
            <person name="Petrovski S."/>
        </authorList>
    </citation>
    <scope>NUCLEOTIDE SEQUENCE</scope>
    <source>
        <strain evidence="2">JR1</strain>
    </source>
</reference>
<dbReference type="SUPFAM" id="SSF56219">
    <property type="entry name" value="DNase I-like"/>
    <property type="match status" value="1"/>
</dbReference>
<dbReference type="GO" id="GO:0003824">
    <property type="term" value="F:catalytic activity"/>
    <property type="evidence" value="ECO:0007669"/>
    <property type="project" value="InterPro"/>
</dbReference>
<dbReference type="PANTHER" id="PTHR14859:SF1">
    <property type="entry name" value="PGAP2-INTERACTING PROTEIN"/>
    <property type="match status" value="1"/>
</dbReference>
<protein>
    <recommendedName>
        <fullName evidence="1">Endonuclease/exonuclease/phosphatase domain-containing protein</fullName>
    </recommendedName>
</protein>
<dbReference type="Gene3D" id="3.60.10.10">
    <property type="entry name" value="Endonuclease/exonuclease/phosphatase"/>
    <property type="match status" value="1"/>
</dbReference>
<keyword evidence="3" id="KW-1185">Reference proteome</keyword>
<proteinExistence type="predicted"/>
<dbReference type="Proteomes" id="UP001059824">
    <property type="component" value="Chromosome"/>
</dbReference>
<evidence type="ECO:0000313" key="2">
    <source>
        <dbReference type="EMBL" id="QHN43258.1"/>
    </source>
</evidence>
<dbReference type="InterPro" id="IPR051916">
    <property type="entry name" value="GPI-anchor_lipid_remodeler"/>
</dbReference>
<dbReference type="KEGG" id="mama:GII36_05425"/>
<evidence type="ECO:0000313" key="3">
    <source>
        <dbReference type="Proteomes" id="UP001059824"/>
    </source>
</evidence>
<dbReference type="AlphaFoldDB" id="A0A857MMD2"/>
<accession>A0A857MMD2</accession>
<feature type="domain" description="Endonuclease/exonuclease/phosphatase" evidence="1">
    <location>
        <begin position="9"/>
        <end position="236"/>
    </location>
</feature>
<dbReference type="GO" id="GO:0016020">
    <property type="term" value="C:membrane"/>
    <property type="evidence" value="ECO:0007669"/>
    <property type="project" value="GOC"/>
</dbReference>
<gene>
    <name evidence="2" type="ORF">GII36_05425</name>
</gene>
<sequence>MRASVKLLQLNTWSLHLAPAIVQLLDREDPDILCLQEVVSTESGRKMLGSIQEVLAAHEFEYYYFSPLVRFTYMHHAAERGNMILSKYPITFAHEFWTAGELQTDFTKDISYDAARNVVHAQVETPAGLLHVLTTHGYHIREHKQGDEHTLAACKRMGEYIDTLEGPVVLTGDFNLIPESESMQVLNAKLRNLTLEHKVKTTRNHLTTKTEPCDYILTRDLKAKRFAVLDDIVSDHLALMLEFDDLSATID</sequence>
<evidence type="ECO:0000259" key="1">
    <source>
        <dbReference type="Pfam" id="PF03372"/>
    </source>
</evidence>
<dbReference type="Pfam" id="PF03372">
    <property type="entry name" value="Exo_endo_phos"/>
    <property type="match status" value="1"/>
</dbReference>
<dbReference type="PANTHER" id="PTHR14859">
    <property type="entry name" value="CALCOFLUOR WHITE HYPERSENSITIVE PROTEIN PRECURSOR"/>
    <property type="match status" value="1"/>
</dbReference>
<dbReference type="EMBL" id="CP045921">
    <property type="protein sequence ID" value="QHN43258.1"/>
    <property type="molecule type" value="Genomic_DNA"/>
</dbReference>
<name>A0A857MMD2_9BACT</name>